<dbReference type="EMBL" id="LXWW01000113">
    <property type="protein sequence ID" value="OAO15852.1"/>
    <property type="molecule type" value="Genomic_DNA"/>
</dbReference>
<evidence type="ECO:0000313" key="2">
    <source>
        <dbReference type="EMBL" id="OAO15852.1"/>
    </source>
</evidence>
<evidence type="ECO:0000256" key="1">
    <source>
        <dbReference type="PROSITE-ProRule" id="PRU00708"/>
    </source>
</evidence>
<keyword evidence="3" id="KW-1185">Reference proteome</keyword>
<evidence type="ECO:0000313" key="3">
    <source>
        <dbReference type="Proteomes" id="UP000078348"/>
    </source>
</evidence>
<dbReference type="PROSITE" id="PS51375">
    <property type="entry name" value="PPR"/>
    <property type="match status" value="1"/>
</dbReference>
<feature type="repeat" description="PPR" evidence="1">
    <location>
        <begin position="262"/>
        <end position="296"/>
    </location>
</feature>
<dbReference type="InterPro" id="IPR011990">
    <property type="entry name" value="TPR-like_helical_dom_sf"/>
</dbReference>
<name>A0A196SI52_BLAHN</name>
<gene>
    <name evidence="2" type="ORF">AV274_2434</name>
</gene>
<dbReference type="OrthoDB" id="202417at2759"/>
<protein>
    <submittedName>
        <fullName evidence="2">Uncharacterized protein</fullName>
    </submittedName>
</protein>
<dbReference type="Proteomes" id="UP000078348">
    <property type="component" value="Unassembled WGS sequence"/>
</dbReference>
<comment type="caution">
    <text evidence="2">The sequence shown here is derived from an EMBL/GenBank/DDBJ whole genome shotgun (WGS) entry which is preliminary data.</text>
</comment>
<dbReference type="InterPro" id="IPR002885">
    <property type="entry name" value="PPR_rpt"/>
</dbReference>
<reference evidence="2 3" key="1">
    <citation type="submission" date="2016-05" db="EMBL/GenBank/DDBJ databases">
        <title>Nuclear genome of Blastocystis sp. subtype 1 NandII.</title>
        <authorList>
            <person name="Gentekaki E."/>
            <person name="Curtis B."/>
            <person name="Stairs C."/>
            <person name="Eme L."/>
            <person name="Herman E."/>
            <person name="Klimes V."/>
            <person name="Arias M.C."/>
            <person name="Elias M."/>
            <person name="Hilliou F."/>
            <person name="Klute M."/>
            <person name="Malik S.-B."/>
            <person name="Pightling A."/>
            <person name="Rachubinski R."/>
            <person name="Salas D."/>
            <person name="Schlacht A."/>
            <person name="Suga H."/>
            <person name="Archibald J."/>
            <person name="Ball S.G."/>
            <person name="Clark G."/>
            <person name="Dacks J."/>
            <person name="Van Der Giezen M."/>
            <person name="Tsaousis A."/>
            <person name="Roger A."/>
        </authorList>
    </citation>
    <scope>NUCLEOTIDE SEQUENCE [LARGE SCALE GENOMIC DNA]</scope>
    <source>
        <strain evidence="3">ATCC 50177 / NandII</strain>
    </source>
</reference>
<dbReference type="Gene3D" id="1.25.40.10">
    <property type="entry name" value="Tetratricopeptide repeat domain"/>
    <property type="match status" value="1"/>
</dbReference>
<sequence length="470" mass="54176">MLSSKLICIGKHALRSTSSVHFASIGALRVHPFSECVRPFASSAKTAQKGNEEEEPTKMRVKRNEKEEGMVKQYMQLIDMCNYRKYYFAERTKALQYSNILLTPGELSSAVNYMYRLGLNRMILQTYNYYERSKALALFNTVSVKYAMLSAAQLKDSEKVHTIYNSIMQYRTNNLILRSTYVRCLLSLREVKEASALIEEIKTSSQYRNRNVTSTNDLYTNAILGFYEGESYSHCLQLFKSIRPAGEYMPDTHSPEWKQIQNSKCYSSVIGSCFRLGDFAATQYFYHESRKMGVFPNYRESLMVAESFIRTGAGEKRLEELRHDASACKGIPEGEKERYLRSKSSVEEWRKAIRQVFLAWHFNTPHRPKFDPRSSSICLYQESNGDVANSLCFVAGLYDVAHFSNRDLANCKLVVKLGANQKGLTQIVDFLEKDIYPILPYTQEDNRIVVYVPDVQQWINTRKLLDLALK</sequence>
<organism evidence="2 3">
    <name type="scientific">Blastocystis sp. subtype 1 (strain ATCC 50177 / NandII)</name>
    <dbReference type="NCBI Taxonomy" id="478820"/>
    <lineage>
        <taxon>Eukaryota</taxon>
        <taxon>Sar</taxon>
        <taxon>Stramenopiles</taxon>
        <taxon>Bigyra</taxon>
        <taxon>Opalozoa</taxon>
        <taxon>Opalinata</taxon>
        <taxon>Blastocystidae</taxon>
        <taxon>Blastocystis</taxon>
    </lineage>
</organism>
<dbReference type="AlphaFoldDB" id="A0A196SI52"/>
<accession>A0A196SI52</accession>
<proteinExistence type="predicted"/>